<dbReference type="Pfam" id="PF07690">
    <property type="entry name" value="MFS_1"/>
    <property type="match status" value="1"/>
</dbReference>
<keyword evidence="9 26" id="KW-1133">Transmembrane helix</keyword>
<evidence type="ECO:0000313" key="28">
    <source>
        <dbReference type="EMBL" id="GBM57367.1"/>
    </source>
</evidence>
<evidence type="ECO:0000256" key="14">
    <source>
        <dbReference type="ARBA" id="ARBA00023329"/>
    </source>
</evidence>
<dbReference type="PANTHER" id="PTHR11662:SF399">
    <property type="entry name" value="FI19708P1-RELATED"/>
    <property type="match status" value="1"/>
</dbReference>
<evidence type="ECO:0000256" key="13">
    <source>
        <dbReference type="ARBA" id="ARBA00023228"/>
    </source>
</evidence>
<keyword evidence="12" id="KW-0325">Glycoprotein</keyword>
<dbReference type="InterPro" id="IPR020846">
    <property type="entry name" value="MFS_dom"/>
</dbReference>
<feature type="domain" description="Major facilitator superfamily (MFS) profile" evidence="27">
    <location>
        <begin position="25"/>
        <end position="476"/>
    </location>
</feature>
<dbReference type="Gene3D" id="1.20.1250.20">
    <property type="entry name" value="MFS general substrate transporter like domains"/>
    <property type="match status" value="2"/>
</dbReference>
<dbReference type="GO" id="GO:0016323">
    <property type="term" value="C:basolateral plasma membrane"/>
    <property type="evidence" value="ECO:0007669"/>
    <property type="project" value="UniProtKB-SubCell"/>
</dbReference>
<evidence type="ECO:0000256" key="22">
    <source>
        <dbReference type="ARBA" id="ARBA00069713"/>
    </source>
</evidence>
<name>A0A4Y2GW73_ARAVE</name>
<organism evidence="28 29">
    <name type="scientific">Araneus ventricosus</name>
    <name type="common">Orbweaver spider</name>
    <name type="synonym">Epeira ventricosa</name>
    <dbReference type="NCBI Taxonomy" id="182803"/>
    <lineage>
        <taxon>Eukaryota</taxon>
        <taxon>Metazoa</taxon>
        <taxon>Ecdysozoa</taxon>
        <taxon>Arthropoda</taxon>
        <taxon>Chelicerata</taxon>
        <taxon>Arachnida</taxon>
        <taxon>Araneae</taxon>
        <taxon>Araneomorphae</taxon>
        <taxon>Entelegynae</taxon>
        <taxon>Araneoidea</taxon>
        <taxon>Araneidae</taxon>
        <taxon>Araneus</taxon>
    </lineage>
</organism>
<gene>
    <name evidence="28" type="primary">SLC17A5_11</name>
    <name evidence="28" type="ORF">AVEN_127100_1</name>
</gene>
<dbReference type="EMBL" id="BGPR01001590">
    <property type="protein sequence ID" value="GBM57367.1"/>
    <property type="molecule type" value="Genomic_DNA"/>
</dbReference>
<dbReference type="OrthoDB" id="2985014at2759"/>
<dbReference type="InterPro" id="IPR036259">
    <property type="entry name" value="MFS_trans_sf"/>
</dbReference>
<feature type="transmembrane region" description="Helical" evidence="26">
    <location>
        <begin position="27"/>
        <end position="55"/>
    </location>
</feature>
<evidence type="ECO:0000256" key="24">
    <source>
        <dbReference type="ARBA" id="ARBA00081195"/>
    </source>
</evidence>
<evidence type="ECO:0000256" key="2">
    <source>
        <dbReference type="ARBA" id="ARBA00004554"/>
    </source>
</evidence>
<dbReference type="PANTHER" id="PTHR11662">
    <property type="entry name" value="SOLUTE CARRIER FAMILY 17"/>
    <property type="match status" value="1"/>
</dbReference>
<keyword evidence="13" id="KW-0458">Lysosome</keyword>
<evidence type="ECO:0000256" key="26">
    <source>
        <dbReference type="SAM" id="Phobius"/>
    </source>
</evidence>
<feature type="transmembrane region" description="Helical" evidence="26">
    <location>
        <begin position="129"/>
        <end position="148"/>
    </location>
</feature>
<feature type="transmembrane region" description="Helical" evidence="26">
    <location>
        <begin position="275"/>
        <end position="300"/>
    </location>
</feature>
<sequence length="508" mass="56290">MSPEQQVDLEMQFLRSGFLRWHLPKRFIVTILGFFGMFNVYAMRMNMSVAIVAMVNISSSLPENNTLLYAECPDEDRREEEITESESKAARYNWDSVTQNQIISAFFYGYFITVFIGGYLAERFGAHKIFGACIFMTSVLSLLTPVTVQWGLVPLITLRALEGLCESVTFSSMASVVSRWAPKMERSRMNSIIFSGSMIGNVVTFSVSGWLCSIDFLGGWPSVFYVFGVIGCAWCLFWCIFVYESPFKHPFITSDEFKLYKDNITISKKQLRVPWLSIFSSIPFWAMVLAFVGAFFTDTITYTELTSYLSSALHVDVKNAGLYSSLPSIAICIGSWVSSCIADGLRKRGVLGITNIRKIFNSLAGYVLALCLIGIPFCGCRAWLVVVIYSFGMFVNGFKFSGFQLSSVDMSPTYAGIIYGIANGCGAVSGIVAPIMVGALTESGATIANWSKVFYVTAAISAVTTTFFALFSSAEVQPWGNPDCELESKGTEIVEQRQNSNSYINPIN</sequence>
<evidence type="ECO:0000256" key="21">
    <source>
        <dbReference type="ARBA" id="ARBA00056891"/>
    </source>
</evidence>
<dbReference type="GO" id="GO:0046942">
    <property type="term" value="P:carboxylic acid transport"/>
    <property type="evidence" value="ECO:0007669"/>
    <property type="project" value="UniProtKB-ARBA"/>
</dbReference>
<comment type="catalytic activity">
    <reaction evidence="15">
        <text>2 nitrate(out) + H(+)(out) = 2 nitrate(in) + H(+)(in)</text>
        <dbReference type="Rhea" id="RHEA:71539"/>
        <dbReference type="ChEBI" id="CHEBI:15378"/>
        <dbReference type="ChEBI" id="CHEBI:17632"/>
    </reaction>
    <physiologicalReaction direction="left-to-right" evidence="15">
        <dbReference type="Rhea" id="RHEA:71540"/>
    </physiologicalReaction>
</comment>
<evidence type="ECO:0000313" key="29">
    <source>
        <dbReference type="Proteomes" id="UP000499080"/>
    </source>
</evidence>
<dbReference type="GO" id="GO:0006820">
    <property type="term" value="P:monoatomic anion transport"/>
    <property type="evidence" value="ECO:0007669"/>
    <property type="project" value="TreeGrafter"/>
</dbReference>
<evidence type="ECO:0000256" key="20">
    <source>
        <dbReference type="ARBA" id="ARBA00051612"/>
    </source>
</evidence>
<evidence type="ECO:0000256" key="12">
    <source>
        <dbReference type="ARBA" id="ARBA00023180"/>
    </source>
</evidence>
<evidence type="ECO:0000256" key="5">
    <source>
        <dbReference type="ARBA" id="ARBA00022448"/>
    </source>
</evidence>
<feature type="transmembrane region" description="Helical" evidence="26">
    <location>
        <begin position="223"/>
        <end position="243"/>
    </location>
</feature>
<dbReference type="GO" id="GO:0030672">
    <property type="term" value="C:synaptic vesicle membrane"/>
    <property type="evidence" value="ECO:0007669"/>
    <property type="project" value="UniProtKB-SubCell"/>
</dbReference>
<dbReference type="PROSITE" id="PS50850">
    <property type="entry name" value="MFS"/>
    <property type="match status" value="1"/>
</dbReference>
<evidence type="ECO:0000256" key="6">
    <source>
        <dbReference type="ARBA" id="ARBA00022475"/>
    </source>
</evidence>
<reference evidence="28 29" key="1">
    <citation type="journal article" date="2019" name="Sci. Rep.">
        <title>Orb-weaving spider Araneus ventricosus genome elucidates the spidroin gene catalogue.</title>
        <authorList>
            <person name="Kono N."/>
            <person name="Nakamura H."/>
            <person name="Ohtoshi R."/>
            <person name="Moran D.A.P."/>
            <person name="Shinohara A."/>
            <person name="Yoshida Y."/>
            <person name="Fujiwara M."/>
            <person name="Mori M."/>
            <person name="Tomita M."/>
            <person name="Arakawa K."/>
        </authorList>
    </citation>
    <scope>NUCLEOTIDE SEQUENCE [LARGE SCALE GENOMIC DNA]</scope>
</reference>
<feature type="transmembrane region" description="Helical" evidence="26">
    <location>
        <begin position="414"/>
        <end position="441"/>
    </location>
</feature>
<dbReference type="FunFam" id="1.20.1250.20:FF:000003">
    <property type="entry name" value="Solute carrier family 17 member 3"/>
    <property type="match status" value="1"/>
</dbReference>
<evidence type="ECO:0000259" key="27">
    <source>
        <dbReference type="PROSITE" id="PS50850"/>
    </source>
</evidence>
<dbReference type="Proteomes" id="UP000499080">
    <property type="component" value="Unassembled WGS sequence"/>
</dbReference>
<keyword evidence="10" id="KW-0770">Synapse</keyword>
<keyword evidence="6" id="KW-1003">Cell membrane</keyword>
<feature type="transmembrane region" description="Helical" evidence="26">
    <location>
        <begin position="102"/>
        <end position="122"/>
    </location>
</feature>
<comment type="subcellular location">
    <subcellularLocation>
        <location evidence="2">Basolateral cell membrane</location>
        <topology evidence="2">Multi-pass membrane protein</topology>
    </subcellularLocation>
    <subcellularLocation>
        <location evidence="3">Cytoplasmic vesicle</location>
        <location evidence="3">Secretory vesicle membrane</location>
        <topology evidence="3">Multi-pass membrane protein</topology>
    </subcellularLocation>
    <subcellularLocation>
        <location evidence="1">Cytoplasmic vesicle</location>
        <location evidence="1">Secretory vesicle</location>
        <location evidence="1">Synaptic vesicle membrane</location>
    </subcellularLocation>
    <subcellularLocation>
        <location evidence="4">Lysosome membrane</location>
    </subcellularLocation>
</comment>
<evidence type="ECO:0000256" key="23">
    <source>
        <dbReference type="ARBA" id="ARBA00080244"/>
    </source>
</evidence>
<feature type="transmembrane region" description="Helical" evidence="26">
    <location>
        <begin position="320"/>
        <end position="342"/>
    </location>
</feature>
<comment type="function">
    <text evidence="21">Receptor for CM101, a polysaccharide produced by group B Streptococcus with antipathoangiogenic properties.</text>
</comment>
<evidence type="ECO:0000256" key="15">
    <source>
        <dbReference type="ARBA" id="ARBA00050101"/>
    </source>
</evidence>
<comment type="catalytic activity">
    <reaction evidence="16">
        <text>L-aspartate(out) = L-aspartate(in)</text>
        <dbReference type="Rhea" id="RHEA:66332"/>
        <dbReference type="ChEBI" id="CHEBI:29991"/>
    </reaction>
    <physiologicalReaction direction="left-to-right" evidence="16">
        <dbReference type="Rhea" id="RHEA:66333"/>
    </physiologicalReaction>
</comment>
<evidence type="ECO:0000256" key="10">
    <source>
        <dbReference type="ARBA" id="ARBA00023018"/>
    </source>
</evidence>
<comment type="catalytic activity">
    <reaction evidence="18">
        <text>N-acetyl-L-aspartyl-L-glutamate(out) = N-acetyl-L-aspartyl-L-glutamate(in)</text>
        <dbReference type="Rhea" id="RHEA:72599"/>
        <dbReference type="ChEBI" id="CHEBI:76931"/>
    </reaction>
    <physiologicalReaction direction="left-to-right" evidence="18">
        <dbReference type="Rhea" id="RHEA:72600"/>
    </physiologicalReaction>
</comment>
<dbReference type="CDD" id="cd17318">
    <property type="entry name" value="MFS_SLC17"/>
    <property type="match status" value="1"/>
</dbReference>
<keyword evidence="7 26" id="KW-0812">Transmembrane</keyword>
<evidence type="ECO:0000256" key="18">
    <source>
        <dbReference type="ARBA" id="ARBA00051403"/>
    </source>
</evidence>
<accession>A0A4Y2GW73</accession>
<proteinExistence type="predicted"/>
<evidence type="ECO:0000256" key="8">
    <source>
        <dbReference type="ARBA" id="ARBA00022847"/>
    </source>
</evidence>
<evidence type="ECO:0000256" key="11">
    <source>
        <dbReference type="ARBA" id="ARBA00023136"/>
    </source>
</evidence>
<evidence type="ECO:0000256" key="16">
    <source>
        <dbReference type="ARBA" id="ARBA00050554"/>
    </source>
</evidence>
<evidence type="ECO:0000256" key="3">
    <source>
        <dbReference type="ARBA" id="ARBA00004638"/>
    </source>
</evidence>
<keyword evidence="29" id="KW-1185">Reference proteome</keyword>
<comment type="catalytic activity">
    <reaction evidence="17">
        <text>N-acetylneuraminate(in) + H(+)(in) = N-acetylneuraminate(out) + H(+)(out)</text>
        <dbReference type="Rhea" id="RHEA:28987"/>
        <dbReference type="ChEBI" id="CHEBI:15378"/>
        <dbReference type="ChEBI" id="CHEBI:35418"/>
    </reaction>
    <physiologicalReaction direction="right-to-left" evidence="17">
        <dbReference type="Rhea" id="RHEA:28989"/>
    </physiologicalReaction>
</comment>
<feature type="transmembrane region" description="Helical" evidence="26">
    <location>
        <begin position="192"/>
        <end position="211"/>
    </location>
</feature>
<dbReference type="InterPro" id="IPR011701">
    <property type="entry name" value="MFS"/>
</dbReference>
<evidence type="ECO:0000256" key="7">
    <source>
        <dbReference type="ARBA" id="ARBA00022692"/>
    </source>
</evidence>
<evidence type="ECO:0000256" key="19">
    <source>
        <dbReference type="ARBA" id="ARBA00051447"/>
    </source>
</evidence>
<protein>
    <recommendedName>
        <fullName evidence="22">Sialin</fullName>
    </recommendedName>
    <alternativeName>
        <fullName evidence="25">H(+)/nitrate cotransporter</fullName>
    </alternativeName>
    <alternativeName>
        <fullName evidence="23">H(+)/sialic acid cotransporter</fullName>
    </alternativeName>
    <alternativeName>
        <fullName evidence="24">Vesicular excitatory amino acid transporter</fullName>
    </alternativeName>
</protein>
<keyword evidence="5" id="KW-0813">Transport</keyword>
<comment type="catalytic activity">
    <reaction evidence="20">
        <text>D-glucuronate(out) + H(+)(out) = D-glucuronate(in) + H(+)(in)</text>
        <dbReference type="Rhea" id="RHEA:72591"/>
        <dbReference type="ChEBI" id="CHEBI:15378"/>
        <dbReference type="ChEBI" id="CHEBI:58720"/>
    </reaction>
    <physiologicalReaction direction="left-to-right" evidence="20">
        <dbReference type="Rhea" id="RHEA:72592"/>
    </physiologicalReaction>
</comment>
<dbReference type="InterPro" id="IPR050382">
    <property type="entry name" value="MFS_Na/Anion_cotransporter"/>
</dbReference>
<dbReference type="SUPFAM" id="SSF103473">
    <property type="entry name" value="MFS general substrate transporter"/>
    <property type="match status" value="1"/>
</dbReference>
<dbReference type="AlphaFoldDB" id="A0A4Y2GW73"/>
<evidence type="ECO:0000256" key="4">
    <source>
        <dbReference type="ARBA" id="ARBA00004656"/>
    </source>
</evidence>
<dbReference type="GO" id="GO:0005765">
    <property type="term" value="C:lysosomal membrane"/>
    <property type="evidence" value="ECO:0007669"/>
    <property type="project" value="UniProtKB-SubCell"/>
</dbReference>
<comment type="caution">
    <text evidence="28">The sequence shown here is derived from an EMBL/GenBank/DDBJ whole genome shotgun (WGS) entry which is preliminary data.</text>
</comment>
<evidence type="ECO:0000256" key="17">
    <source>
        <dbReference type="ARBA" id="ARBA00050625"/>
    </source>
</evidence>
<keyword evidence="14" id="KW-0968">Cytoplasmic vesicle</keyword>
<evidence type="ECO:0000256" key="1">
    <source>
        <dbReference type="ARBA" id="ARBA00004432"/>
    </source>
</evidence>
<dbReference type="GO" id="GO:0015293">
    <property type="term" value="F:symporter activity"/>
    <property type="evidence" value="ECO:0007669"/>
    <property type="project" value="UniProtKB-KW"/>
</dbReference>
<evidence type="ECO:0000256" key="9">
    <source>
        <dbReference type="ARBA" id="ARBA00022989"/>
    </source>
</evidence>
<comment type="catalytic activity">
    <reaction evidence="19">
        <text>L-glutamate(out) = L-glutamate(in)</text>
        <dbReference type="Rhea" id="RHEA:66336"/>
        <dbReference type="ChEBI" id="CHEBI:29985"/>
    </reaction>
    <physiologicalReaction direction="left-to-right" evidence="19">
        <dbReference type="Rhea" id="RHEA:66337"/>
    </physiologicalReaction>
</comment>
<feature type="transmembrane region" description="Helical" evidence="26">
    <location>
        <begin position="453"/>
        <end position="471"/>
    </location>
</feature>
<keyword evidence="8" id="KW-0769">Symport</keyword>
<dbReference type="FunFam" id="1.20.1250.20:FF:000067">
    <property type="entry name" value="sialin isoform X2"/>
    <property type="match status" value="1"/>
</dbReference>
<evidence type="ECO:0000256" key="25">
    <source>
        <dbReference type="ARBA" id="ARBA00081925"/>
    </source>
</evidence>
<keyword evidence="11 26" id="KW-0472">Membrane</keyword>
<feature type="transmembrane region" description="Helical" evidence="26">
    <location>
        <begin position="363"/>
        <end position="394"/>
    </location>
</feature>